<reference evidence="1 2" key="1">
    <citation type="submission" date="2019-03" db="EMBL/GenBank/DDBJ databases">
        <title>Genomic Encyclopedia of Type Strains, Phase III (KMG-III): the genomes of soil and plant-associated and newly described type strains.</title>
        <authorList>
            <person name="Whitman W."/>
        </authorList>
    </citation>
    <scope>NUCLEOTIDE SEQUENCE [LARGE SCALE GENOMIC DNA]</scope>
    <source>
        <strain evidence="1 2">VKM Ac-2575</strain>
    </source>
</reference>
<protein>
    <submittedName>
        <fullName evidence="1">DUF3037 family protein</fullName>
    </submittedName>
</protein>
<name>A0A4R7TC76_9ACTN</name>
<gene>
    <name evidence="1" type="ORF">EV138_3249</name>
</gene>
<proteinExistence type="predicted"/>
<dbReference type="RefSeq" id="WP_133979715.1">
    <property type="nucleotide sequence ID" value="NZ_SOCE01000001.1"/>
</dbReference>
<comment type="caution">
    <text evidence="1">The sequence shown here is derived from an EMBL/GenBank/DDBJ whole genome shotgun (WGS) entry which is preliminary data.</text>
</comment>
<organism evidence="1 2">
    <name type="scientific">Kribbella voronezhensis</name>
    <dbReference type="NCBI Taxonomy" id="2512212"/>
    <lineage>
        <taxon>Bacteria</taxon>
        <taxon>Bacillati</taxon>
        <taxon>Actinomycetota</taxon>
        <taxon>Actinomycetes</taxon>
        <taxon>Propionibacteriales</taxon>
        <taxon>Kribbellaceae</taxon>
        <taxon>Kribbella</taxon>
    </lineage>
</organism>
<accession>A0A4R7TC76</accession>
<dbReference type="Pfam" id="PF11236">
    <property type="entry name" value="DUF3037"/>
    <property type="match status" value="1"/>
</dbReference>
<dbReference type="Proteomes" id="UP000295151">
    <property type="component" value="Unassembled WGS sequence"/>
</dbReference>
<evidence type="ECO:0000313" key="1">
    <source>
        <dbReference type="EMBL" id="TDU89674.1"/>
    </source>
</evidence>
<sequence>MRGVRVRYDYWVVRYVPDPVRGEFVNIGIIAGKGDDWSFRRVGSLSRASRLGGAASHTDSFVKRIEDAIASRLDAVQALIPGTPSPSFGRGEIEDLRVRMNNLVQLSDSKPVLANTAREAADLAFELMIVDSDTDVQHRSRTRVVQKLRHAFELRPELVDHVARFHVAAVGPQETGIDFAVRDGVVHQLSQVWAFDVKDTRHLQTQIRAWNYLIGLLRIDGGTLAKKGRPGVEIPSRVEINAVFTPPTTADGEREFEVARDGWRRLGVEAIASSDSESIVDEAARLLTASSS</sequence>
<dbReference type="AlphaFoldDB" id="A0A4R7TC76"/>
<dbReference type="OrthoDB" id="4964527at2"/>
<dbReference type="InterPro" id="IPR021398">
    <property type="entry name" value="DUF3037"/>
</dbReference>
<dbReference type="EMBL" id="SOCE01000001">
    <property type="protein sequence ID" value="TDU89674.1"/>
    <property type="molecule type" value="Genomic_DNA"/>
</dbReference>
<keyword evidence="2" id="KW-1185">Reference proteome</keyword>
<evidence type="ECO:0000313" key="2">
    <source>
        <dbReference type="Proteomes" id="UP000295151"/>
    </source>
</evidence>